<dbReference type="Pfam" id="PF00485">
    <property type="entry name" value="PRK"/>
    <property type="match status" value="1"/>
</dbReference>
<protein>
    <recommendedName>
        <fullName evidence="1">Phosphoribulokinase/uridine kinase domain-containing protein</fullName>
    </recommendedName>
</protein>
<dbReference type="GO" id="GO:0005524">
    <property type="term" value="F:ATP binding"/>
    <property type="evidence" value="ECO:0007669"/>
    <property type="project" value="InterPro"/>
</dbReference>
<dbReference type="AlphaFoldDB" id="A0A845DLT8"/>
<dbReference type="Gene3D" id="3.40.50.300">
    <property type="entry name" value="P-loop containing nucleotide triphosphate hydrolases"/>
    <property type="match status" value="1"/>
</dbReference>
<proteinExistence type="predicted"/>
<evidence type="ECO:0000313" key="3">
    <source>
        <dbReference type="Proteomes" id="UP000460949"/>
    </source>
</evidence>
<name>A0A845DLT8_9BACI</name>
<accession>A0A845DLT8</accession>
<dbReference type="InterPro" id="IPR006083">
    <property type="entry name" value="PRK/URK"/>
</dbReference>
<dbReference type="SUPFAM" id="SSF52540">
    <property type="entry name" value="P-loop containing nucleoside triphosphate hydrolases"/>
    <property type="match status" value="1"/>
</dbReference>
<dbReference type="EMBL" id="WMET01000001">
    <property type="protein sequence ID" value="MYL18581.1"/>
    <property type="molecule type" value="Genomic_DNA"/>
</dbReference>
<dbReference type="RefSeq" id="WP_160835038.1">
    <property type="nucleotide sequence ID" value="NZ_WMET01000001.1"/>
</dbReference>
<sequence>MKRKSTMVVAIGSVSGGGKTTIASCLEDRLPNSKTIYFDDYDFNGPEDMIKWIDNGCNPDDWDLSPLIRDINQLLTESLNYIILDFPFAYLHNKTSSLIDLAVFIDTPLDIAMARRISRDYKSESVEDIILDLDNYLTVGRRGYLNMLEKTKPNSDLIVDGALPKSAVAGMITQKMMNIR</sequence>
<feature type="domain" description="Phosphoribulokinase/uridine kinase" evidence="1">
    <location>
        <begin position="88"/>
        <end position="160"/>
    </location>
</feature>
<dbReference type="NCBIfam" id="NF006085">
    <property type="entry name" value="PRK08233.1"/>
    <property type="match status" value="1"/>
</dbReference>
<gene>
    <name evidence="2" type="ORF">GLW04_01695</name>
</gene>
<evidence type="ECO:0000313" key="2">
    <source>
        <dbReference type="EMBL" id="MYL18581.1"/>
    </source>
</evidence>
<dbReference type="Proteomes" id="UP000460949">
    <property type="component" value="Unassembled WGS sequence"/>
</dbReference>
<evidence type="ECO:0000259" key="1">
    <source>
        <dbReference type="Pfam" id="PF00485"/>
    </source>
</evidence>
<dbReference type="GO" id="GO:0016301">
    <property type="term" value="F:kinase activity"/>
    <property type="evidence" value="ECO:0007669"/>
    <property type="project" value="InterPro"/>
</dbReference>
<organism evidence="2 3">
    <name type="scientific">Halobacillus litoralis</name>
    <dbReference type="NCBI Taxonomy" id="45668"/>
    <lineage>
        <taxon>Bacteria</taxon>
        <taxon>Bacillati</taxon>
        <taxon>Bacillota</taxon>
        <taxon>Bacilli</taxon>
        <taxon>Bacillales</taxon>
        <taxon>Bacillaceae</taxon>
        <taxon>Halobacillus</taxon>
    </lineage>
</organism>
<dbReference type="InterPro" id="IPR027417">
    <property type="entry name" value="P-loop_NTPase"/>
</dbReference>
<comment type="caution">
    <text evidence="2">The sequence shown here is derived from an EMBL/GenBank/DDBJ whole genome shotgun (WGS) entry which is preliminary data.</text>
</comment>
<reference evidence="2 3" key="1">
    <citation type="submission" date="2019-11" db="EMBL/GenBank/DDBJ databases">
        <title>Genome sequences of 17 halophilic strains isolated from different environments.</title>
        <authorList>
            <person name="Furrow R.E."/>
        </authorList>
    </citation>
    <scope>NUCLEOTIDE SEQUENCE [LARGE SCALE GENOMIC DNA]</scope>
    <source>
        <strain evidence="2 3">22511_23_Filter</strain>
    </source>
</reference>